<comment type="caution">
    <text evidence="2">The sequence shown here is derived from an EMBL/GenBank/DDBJ whole genome shotgun (WGS) entry which is preliminary data.</text>
</comment>
<protein>
    <recommendedName>
        <fullName evidence="1">YopX protein domain-containing protein</fullName>
    </recommendedName>
</protein>
<dbReference type="Pfam" id="PF09643">
    <property type="entry name" value="YopX"/>
    <property type="match status" value="1"/>
</dbReference>
<organism evidence="2 3">
    <name type="scientific">Bacillus pseudomycoides</name>
    <dbReference type="NCBI Taxonomy" id="64104"/>
    <lineage>
        <taxon>Bacteria</taxon>
        <taxon>Bacillati</taxon>
        <taxon>Bacillota</taxon>
        <taxon>Bacilli</taxon>
        <taxon>Bacillales</taxon>
        <taxon>Bacillaceae</taxon>
        <taxon>Bacillus</taxon>
        <taxon>Bacillus cereus group</taxon>
    </lineage>
</organism>
<dbReference type="RefSeq" id="WP_097963128.1">
    <property type="nucleotide sequence ID" value="NZ_NVOR01000007.1"/>
</dbReference>
<evidence type="ECO:0000313" key="2">
    <source>
        <dbReference type="EMBL" id="PED84326.1"/>
    </source>
</evidence>
<dbReference type="Proteomes" id="UP000221020">
    <property type="component" value="Unassembled WGS sequence"/>
</dbReference>
<evidence type="ECO:0000259" key="1">
    <source>
        <dbReference type="Pfam" id="PF09643"/>
    </source>
</evidence>
<dbReference type="EMBL" id="NVOR01000007">
    <property type="protein sequence ID" value="PED84326.1"/>
    <property type="molecule type" value="Genomic_DNA"/>
</dbReference>
<sequence>MREIEFRGKPIEDYGDTKWFYGNAVINYEDKLAYIEASGQGFVPVEWETVGQYTGLKDKNGKKIYEDDLIQRDNGEIRKVYWHEAFAEWVATDFGDGLHMFAHESEVIGNTHDNK</sequence>
<dbReference type="InterPro" id="IPR019096">
    <property type="entry name" value="YopX_protein"/>
</dbReference>
<reference evidence="2 3" key="1">
    <citation type="submission" date="2017-09" db="EMBL/GenBank/DDBJ databases">
        <title>Large-scale bioinformatics analysis of Bacillus genomes uncovers conserved roles of natural products in bacterial physiology.</title>
        <authorList>
            <consortium name="Agbiome Team Llc"/>
            <person name="Bleich R.M."/>
            <person name="Grubbs K.J."/>
            <person name="Santa Maria K.C."/>
            <person name="Allen S.E."/>
            <person name="Farag S."/>
            <person name="Shank E.A."/>
            <person name="Bowers A."/>
        </authorList>
    </citation>
    <scope>NUCLEOTIDE SEQUENCE [LARGE SCALE GENOMIC DNA]</scope>
    <source>
        <strain evidence="2 3">AFS092012</strain>
    </source>
</reference>
<dbReference type="Gene3D" id="2.30.30.290">
    <property type="entry name" value="YopX-like domains"/>
    <property type="match status" value="1"/>
</dbReference>
<proteinExistence type="predicted"/>
<name>A0AA91ZUU4_9BACI</name>
<gene>
    <name evidence="2" type="ORF">CON65_02520</name>
</gene>
<feature type="domain" description="YopX protein" evidence="1">
    <location>
        <begin position="42"/>
        <end position="114"/>
    </location>
</feature>
<dbReference type="InterPro" id="IPR023385">
    <property type="entry name" value="YopX-like_C"/>
</dbReference>
<dbReference type="AlphaFoldDB" id="A0AA91ZUU4"/>
<accession>A0AA91ZUU4</accession>
<evidence type="ECO:0000313" key="3">
    <source>
        <dbReference type="Proteomes" id="UP000221020"/>
    </source>
</evidence>
<dbReference type="SUPFAM" id="SSF159006">
    <property type="entry name" value="YopX-like"/>
    <property type="match status" value="1"/>
</dbReference>